<dbReference type="EMBL" id="NBNE01002225">
    <property type="protein sequence ID" value="OWZ11110.1"/>
    <property type="molecule type" value="Genomic_DNA"/>
</dbReference>
<dbReference type="OrthoDB" id="99812at2759"/>
<dbReference type="Proteomes" id="UP000198211">
    <property type="component" value="Unassembled WGS sequence"/>
</dbReference>
<name>A0A225W2M5_9STRA</name>
<dbReference type="AlphaFoldDB" id="A0A225W2M5"/>
<sequence>MSSIIEARIHFSLVIRTTDGLIMLSGVWLISERRLKIHATLPRTNTAYVETLNLGANRIPGEVVTGHQILDFRENLWLHTTYMLMSLQVLQDEYSDVGIISPAYHGFTTPEQKRRTAKGFGAHKMRFKRVYRRTEYWISLGHILHRLRKQGEEANYKTIKKSMTTIIEGVLEMGGLLEYKELSGSCGVWCIAMLEILLSDETWDDGMYNLLPYLCMRFLYKTIAFIGKTEAIQS</sequence>
<accession>A0A225W2M5</accession>
<protein>
    <submittedName>
        <fullName evidence="1">Uncharacterized protein</fullName>
    </submittedName>
</protein>
<gene>
    <name evidence="1" type="ORF">PHMEG_00015925</name>
</gene>
<evidence type="ECO:0000313" key="2">
    <source>
        <dbReference type="Proteomes" id="UP000198211"/>
    </source>
</evidence>
<reference evidence="2" key="1">
    <citation type="submission" date="2017-03" db="EMBL/GenBank/DDBJ databases">
        <title>Phytopthora megakarya and P. palmivora, two closely related causual agents of cacao black pod achieved similar genome size and gene model numbers by different mechanisms.</title>
        <authorList>
            <person name="Ali S."/>
            <person name="Shao J."/>
            <person name="Larry D.J."/>
            <person name="Kronmiller B."/>
            <person name="Shen D."/>
            <person name="Strem M.D."/>
            <person name="Melnick R.L."/>
            <person name="Guiltinan M.J."/>
            <person name="Tyler B.M."/>
            <person name="Meinhardt L.W."/>
            <person name="Bailey B.A."/>
        </authorList>
    </citation>
    <scope>NUCLEOTIDE SEQUENCE [LARGE SCALE GENOMIC DNA]</scope>
    <source>
        <strain evidence="2">zdho120</strain>
    </source>
</reference>
<keyword evidence="2" id="KW-1185">Reference proteome</keyword>
<proteinExistence type="predicted"/>
<comment type="caution">
    <text evidence="1">The sequence shown here is derived from an EMBL/GenBank/DDBJ whole genome shotgun (WGS) entry which is preliminary data.</text>
</comment>
<dbReference type="STRING" id="4795.A0A225W2M5"/>
<organism evidence="1 2">
    <name type="scientific">Phytophthora megakarya</name>
    <dbReference type="NCBI Taxonomy" id="4795"/>
    <lineage>
        <taxon>Eukaryota</taxon>
        <taxon>Sar</taxon>
        <taxon>Stramenopiles</taxon>
        <taxon>Oomycota</taxon>
        <taxon>Peronosporomycetes</taxon>
        <taxon>Peronosporales</taxon>
        <taxon>Peronosporaceae</taxon>
        <taxon>Phytophthora</taxon>
    </lineage>
</organism>
<evidence type="ECO:0000313" key="1">
    <source>
        <dbReference type="EMBL" id="OWZ11110.1"/>
    </source>
</evidence>